<dbReference type="Proteomes" id="UP001642540">
    <property type="component" value="Unassembled WGS sequence"/>
</dbReference>
<keyword evidence="2" id="KW-1185">Reference proteome</keyword>
<name>A0ABP1RNV4_9HEXA</name>
<reference evidence="1 2" key="1">
    <citation type="submission" date="2024-08" db="EMBL/GenBank/DDBJ databases">
        <authorList>
            <person name="Cucini C."/>
            <person name="Frati F."/>
        </authorList>
    </citation>
    <scope>NUCLEOTIDE SEQUENCE [LARGE SCALE GENOMIC DNA]</scope>
</reference>
<evidence type="ECO:0008006" key="3">
    <source>
        <dbReference type="Google" id="ProtNLM"/>
    </source>
</evidence>
<evidence type="ECO:0000313" key="1">
    <source>
        <dbReference type="EMBL" id="CAL8131925.1"/>
    </source>
</evidence>
<dbReference type="EMBL" id="CAXLJM020000091">
    <property type="protein sequence ID" value="CAL8131925.1"/>
    <property type="molecule type" value="Genomic_DNA"/>
</dbReference>
<proteinExistence type="predicted"/>
<evidence type="ECO:0000313" key="2">
    <source>
        <dbReference type="Proteomes" id="UP001642540"/>
    </source>
</evidence>
<sequence>MPMVDIKFQLSRAFMKVLKTGNFGNVVNCSTWFCIPKEEFVLPESLPYIPKQTIPETPV</sequence>
<accession>A0ABP1RNV4</accession>
<organism evidence="1 2">
    <name type="scientific">Orchesella dallaii</name>
    <dbReference type="NCBI Taxonomy" id="48710"/>
    <lineage>
        <taxon>Eukaryota</taxon>
        <taxon>Metazoa</taxon>
        <taxon>Ecdysozoa</taxon>
        <taxon>Arthropoda</taxon>
        <taxon>Hexapoda</taxon>
        <taxon>Collembola</taxon>
        <taxon>Entomobryomorpha</taxon>
        <taxon>Entomobryoidea</taxon>
        <taxon>Orchesellidae</taxon>
        <taxon>Orchesellinae</taxon>
        <taxon>Orchesella</taxon>
    </lineage>
</organism>
<gene>
    <name evidence="1" type="ORF">ODALV1_LOCUS24391</name>
</gene>
<comment type="caution">
    <text evidence="1">The sequence shown here is derived from an EMBL/GenBank/DDBJ whole genome shotgun (WGS) entry which is preliminary data.</text>
</comment>
<protein>
    <recommendedName>
        <fullName evidence="3">Cyclic lactone autoinducer peptide</fullName>
    </recommendedName>
</protein>